<keyword evidence="7" id="KW-0732">Signal</keyword>
<keyword evidence="10" id="KW-1185">Reference proteome</keyword>
<dbReference type="InterPro" id="IPR002327">
    <property type="entry name" value="Cyt_c_1A/1B"/>
</dbReference>
<keyword evidence="1" id="KW-0813">Transport</keyword>
<reference evidence="10" key="1">
    <citation type="submission" date="2018-09" db="EMBL/GenBank/DDBJ databases">
        <authorList>
            <person name="Zhu H."/>
        </authorList>
    </citation>
    <scope>NUCLEOTIDE SEQUENCE [LARGE SCALE GENOMIC DNA]</scope>
    <source>
        <strain evidence="10">K1S02-23</strain>
    </source>
</reference>
<dbReference type="SUPFAM" id="SSF46626">
    <property type="entry name" value="Cytochrome c"/>
    <property type="match status" value="1"/>
</dbReference>
<dbReference type="Proteomes" id="UP000266327">
    <property type="component" value="Unassembled WGS sequence"/>
</dbReference>
<comment type="caution">
    <text evidence="9">The sequence shown here is derived from an EMBL/GenBank/DDBJ whole genome shotgun (WGS) entry which is preliminary data.</text>
</comment>
<evidence type="ECO:0000259" key="8">
    <source>
        <dbReference type="PROSITE" id="PS51007"/>
    </source>
</evidence>
<keyword evidence="2 6" id="KW-0349">Heme</keyword>
<proteinExistence type="predicted"/>
<dbReference type="GO" id="GO:0009055">
    <property type="term" value="F:electron transfer activity"/>
    <property type="evidence" value="ECO:0007669"/>
    <property type="project" value="InterPro"/>
</dbReference>
<organism evidence="9 10">
    <name type="scientific">Noviherbaspirillum sedimenti</name>
    <dbReference type="NCBI Taxonomy" id="2320865"/>
    <lineage>
        <taxon>Bacteria</taxon>
        <taxon>Pseudomonadati</taxon>
        <taxon>Pseudomonadota</taxon>
        <taxon>Betaproteobacteria</taxon>
        <taxon>Burkholderiales</taxon>
        <taxon>Oxalobacteraceae</taxon>
        <taxon>Noviherbaspirillum</taxon>
    </lineage>
</organism>
<evidence type="ECO:0000313" key="10">
    <source>
        <dbReference type="Proteomes" id="UP000266327"/>
    </source>
</evidence>
<dbReference type="EMBL" id="QYUQ01000002">
    <property type="protein sequence ID" value="RJG02478.1"/>
    <property type="molecule type" value="Genomic_DNA"/>
</dbReference>
<evidence type="ECO:0000256" key="2">
    <source>
        <dbReference type="ARBA" id="ARBA00022617"/>
    </source>
</evidence>
<protein>
    <submittedName>
        <fullName evidence="9">Cytochrome C</fullName>
    </submittedName>
</protein>
<dbReference type="PANTHER" id="PTHR11961">
    <property type="entry name" value="CYTOCHROME C"/>
    <property type="match status" value="1"/>
</dbReference>
<gene>
    <name evidence="9" type="ORF">D3878_13560</name>
</gene>
<dbReference type="AlphaFoldDB" id="A0A3A3G1V4"/>
<name>A0A3A3G1V4_9BURK</name>
<dbReference type="Gene3D" id="1.10.760.10">
    <property type="entry name" value="Cytochrome c-like domain"/>
    <property type="match status" value="1"/>
</dbReference>
<dbReference type="GO" id="GO:0020037">
    <property type="term" value="F:heme binding"/>
    <property type="evidence" value="ECO:0007669"/>
    <property type="project" value="InterPro"/>
</dbReference>
<dbReference type="PRINTS" id="PR00604">
    <property type="entry name" value="CYTCHRMECIAB"/>
</dbReference>
<keyword evidence="5 6" id="KW-0408">Iron</keyword>
<evidence type="ECO:0000256" key="5">
    <source>
        <dbReference type="ARBA" id="ARBA00023004"/>
    </source>
</evidence>
<evidence type="ECO:0000256" key="4">
    <source>
        <dbReference type="ARBA" id="ARBA00022982"/>
    </source>
</evidence>
<feature type="domain" description="Cytochrome c" evidence="8">
    <location>
        <begin position="21"/>
        <end position="127"/>
    </location>
</feature>
<keyword evidence="4" id="KW-0249">Electron transport</keyword>
<accession>A0A3A3G1V4</accession>
<evidence type="ECO:0000256" key="6">
    <source>
        <dbReference type="PROSITE-ProRule" id="PRU00433"/>
    </source>
</evidence>
<dbReference type="GO" id="GO:0046872">
    <property type="term" value="F:metal ion binding"/>
    <property type="evidence" value="ECO:0007669"/>
    <property type="project" value="UniProtKB-KW"/>
</dbReference>
<dbReference type="OrthoDB" id="9805828at2"/>
<dbReference type="PROSITE" id="PS51007">
    <property type="entry name" value="CYTC"/>
    <property type="match status" value="1"/>
</dbReference>
<evidence type="ECO:0000256" key="3">
    <source>
        <dbReference type="ARBA" id="ARBA00022723"/>
    </source>
</evidence>
<dbReference type="InterPro" id="IPR009056">
    <property type="entry name" value="Cyt_c-like_dom"/>
</dbReference>
<feature type="chain" id="PRO_5017352314" evidence="7">
    <location>
        <begin position="22"/>
        <end position="129"/>
    </location>
</feature>
<dbReference type="RefSeq" id="WP_119785979.1">
    <property type="nucleotide sequence ID" value="NZ_QYUQ01000002.1"/>
</dbReference>
<keyword evidence="3 6" id="KW-0479">Metal-binding</keyword>
<feature type="signal peptide" evidence="7">
    <location>
        <begin position="1"/>
        <end position="21"/>
    </location>
</feature>
<evidence type="ECO:0000256" key="7">
    <source>
        <dbReference type="SAM" id="SignalP"/>
    </source>
</evidence>
<dbReference type="InterPro" id="IPR036909">
    <property type="entry name" value="Cyt_c-like_dom_sf"/>
</dbReference>
<evidence type="ECO:0000313" key="9">
    <source>
        <dbReference type="EMBL" id="RJG02478.1"/>
    </source>
</evidence>
<sequence length="129" mass="13831">MKNFHVWCGGALLFFASSVMAQATSGELALPALVKNSCAYCHSFNKGGPNGQGPNLYGLIGQKAGSVPGFAYSPAFKKALTGKVWTKELLDAWLTDTQQVAPGSLMTYFLDDAKYRGQIVDYLTGEKGK</sequence>
<evidence type="ECO:0000256" key="1">
    <source>
        <dbReference type="ARBA" id="ARBA00022448"/>
    </source>
</evidence>